<evidence type="ECO:0000256" key="1">
    <source>
        <dbReference type="SAM" id="MobiDB-lite"/>
    </source>
</evidence>
<organism evidence="2 3">
    <name type="scientific">Dimorphilus gyrociliatus</name>
    <dbReference type="NCBI Taxonomy" id="2664684"/>
    <lineage>
        <taxon>Eukaryota</taxon>
        <taxon>Metazoa</taxon>
        <taxon>Spiralia</taxon>
        <taxon>Lophotrochozoa</taxon>
        <taxon>Annelida</taxon>
        <taxon>Polychaeta</taxon>
        <taxon>Polychaeta incertae sedis</taxon>
        <taxon>Dinophilidae</taxon>
        <taxon>Dimorphilus</taxon>
    </lineage>
</organism>
<protein>
    <submittedName>
        <fullName evidence="2">DgyrCDS6402</fullName>
    </submittedName>
</protein>
<sequence length="67" mass="7447">MTTTTTKPKGFSNYYSLNSNEYNSIEADAMCCYNSNIEPQGYEDEGPPSSGTTQRQEQERNLAQLAA</sequence>
<dbReference type="AlphaFoldDB" id="A0A7I8VMY3"/>
<accession>A0A7I8VMY3</accession>
<reference evidence="2 3" key="1">
    <citation type="submission" date="2020-08" db="EMBL/GenBank/DDBJ databases">
        <authorList>
            <person name="Hejnol A."/>
        </authorList>
    </citation>
    <scope>NUCLEOTIDE SEQUENCE [LARGE SCALE GENOMIC DNA]</scope>
</reference>
<evidence type="ECO:0000313" key="3">
    <source>
        <dbReference type="Proteomes" id="UP000549394"/>
    </source>
</evidence>
<comment type="caution">
    <text evidence="2">The sequence shown here is derived from an EMBL/GenBank/DDBJ whole genome shotgun (WGS) entry which is preliminary data.</text>
</comment>
<dbReference type="Proteomes" id="UP000549394">
    <property type="component" value="Unassembled WGS sequence"/>
</dbReference>
<feature type="region of interest" description="Disordered" evidence="1">
    <location>
        <begin position="36"/>
        <end position="67"/>
    </location>
</feature>
<evidence type="ECO:0000313" key="2">
    <source>
        <dbReference type="EMBL" id="CAD5117649.1"/>
    </source>
</evidence>
<proteinExistence type="predicted"/>
<dbReference type="EMBL" id="CAJFCJ010000007">
    <property type="protein sequence ID" value="CAD5117649.1"/>
    <property type="molecule type" value="Genomic_DNA"/>
</dbReference>
<gene>
    <name evidence="2" type="ORF">DGYR_LOCUS6154</name>
</gene>
<keyword evidence="3" id="KW-1185">Reference proteome</keyword>
<name>A0A7I8VMY3_9ANNE</name>